<dbReference type="OrthoDB" id="9787344at2"/>
<evidence type="ECO:0000313" key="4">
    <source>
        <dbReference type="EMBL" id="PSK93164.1"/>
    </source>
</evidence>
<dbReference type="EMBL" id="PYGD01000002">
    <property type="protein sequence ID" value="PSK93164.1"/>
    <property type="molecule type" value="Genomic_DNA"/>
</dbReference>
<evidence type="ECO:0000256" key="1">
    <source>
        <dbReference type="PROSITE-ProRule" id="PRU00169"/>
    </source>
</evidence>
<dbReference type="Gene3D" id="2.40.50.1020">
    <property type="entry name" value="LytTr DNA-binding domain"/>
    <property type="match status" value="1"/>
</dbReference>
<dbReference type="PROSITE" id="PS50110">
    <property type="entry name" value="RESPONSE_REGULATORY"/>
    <property type="match status" value="1"/>
</dbReference>
<keyword evidence="1" id="KW-0597">Phosphoprotein</keyword>
<dbReference type="PROSITE" id="PS50930">
    <property type="entry name" value="HTH_LYTTR"/>
    <property type="match status" value="1"/>
</dbReference>
<dbReference type="InterPro" id="IPR011006">
    <property type="entry name" value="CheY-like_superfamily"/>
</dbReference>
<reference evidence="4 5" key="1">
    <citation type="submission" date="2018-03" db="EMBL/GenBank/DDBJ databases">
        <title>Genomic Encyclopedia of Type Strains, Phase III (KMG-III): the genomes of soil and plant-associated and newly described type strains.</title>
        <authorList>
            <person name="Whitman W."/>
        </authorList>
    </citation>
    <scope>NUCLEOTIDE SEQUENCE [LARGE SCALE GENOMIC DNA]</scope>
    <source>
        <strain evidence="4 5">CGMCC 1.12700</strain>
    </source>
</reference>
<dbReference type="SUPFAM" id="SSF52172">
    <property type="entry name" value="CheY-like"/>
    <property type="match status" value="1"/>
</dbReference>
<dbReference type="InterPro" id="IPR007492">
    <property type="entry name" value="LytTR_DNA-bd_dom"/>
</dbReference>
<dbReference type="SMART" id="SM00850">
    <property type="entry name" value="LytTR"/>
    <property type="match status" value="1"/>
</dbReference>
<evidence type="ECO:0000259" key="2">
    <source>
        <dbReference type="PROSITE" id="PS50110"/>
    </source>
</evidence>
<evidence type="ECO:0000259" key="3">
    <source>
        <dbReference type="PROSITE" id="PS50930"/>
    </source>
</evidence>
<dbReference type="RefSeq" id="WP_106522188.1">
    <property type="nucleotide sequence ID" value="NZ_PYGD01000002.1"/>
</dbReference>
<organism evidence="4 5">
    <name type="scientific">Taibaiella chishuiensis</name>
    <dbReference type="NCBI Taxonomy" id="1434707"/>
    <lineage>
        <taxon>Bacteria</taxon>
        <taxon>Pseudomonadati</taxon>
        <taxon>Bacteroidota</taxon>
        <taxon>Chitinophagia</taxon>
        <taxon>Chitinophagales</taxon>
        <taxon>Chitinophagaceae</taxon>
        <taxon>Taibaiella</taxon>
    </lineage>
</organism>
<dbReference type="PANTHER" id="PTHR37299">
    <property type="entry name" value="TRANSCRIPTIONAL REGULATOR-RELATED"/>
    <property type="match status" value="1"/>
</dbReference>
<protein>
    <submittedName>
        <fullName evidence="4">LytTR family two component transcriptional regulator</fullName>
    </submittedName>
</protein>
<feature type="modified residue" description="4-aspartylphosphate" evidence="1">
    <location>
        <position position="53"/>
    </location>
</feature>
<evidence type="ECO:0000313" key="5">
    <source>
        <dbReference type="Proteomes" id="UP000240572"/>
    </source>
</evidence>
<dbReference type="Pfam" id="PF00072">
    <property type="entry name" value="Response_reg"/>
    <property type="match status" value="1"/>
</dbReference>
<dbReference type="AlphaFoldDB" id="A0A2P8D7G4"/>
<dbReference type="GO" id="GO:0003677">
    <property type="term" value="F:DNA binding"/>
    <property type="evidence" value="ECO:0007669"/>
    <property type="project" value="InterPro"/>
</dbReference>
<dbReference type="SMART" id="SM00448">
    <property type="entry name" value="REC"/>
    <property type="match status" value="1"/>
</dbReference>
<dbReference type="Proteomes" id="UP000240572">
    <property type="component" value="Unassembled WGS sequence"/>
</dbReference>
<sequence>MNCIIVDDEPLAREGIRLLMSDIPELELKGSFNNVTAALAFLALNPVDLVFLDIEMPGRNGLEFAAAASRKTLVIFITAYAEFAVDAYEVDAIDYIVKPVRQQRFQKAVQKAIDYHALLQVDPGCIIESVAADFMFIKADRKYYKIFFQDIRFIEGLKDYVVLYVEDKKIITAMNIKTIHEQLPRNIFARISKSYLINIRHLTAFDNNTVFIGQQEIPIGNTYRTFFFEEFIKNKLLSR</sequence>
<proteinExistence type="predicted"/>
<dbReference type="Pfam" id="PF04397">
    <property type="entry name" value="LytTR"/>
    <property type="match status" value="1"/>
</dbReference>
<dbReference type="InterPro" id="IPR046947">
    <property type="entry name" value="LytR-like"/>
</dbReference>
<keyword evidence="5" id="KW-1185">Reference proteome</keyword>
<comment type="caution">
    <text evidence="4">The sequence shown here is derived from an EMBL/GenBank/DDBJ whole genome shotgun (WGS) entry which is preliminary data.</text>
</comment>
<dbReference type="GO" id="GO:0000156">
    <property type="term" value="F:phosphorelay response regulator activity"/>
    <property type="evidence" value="ECO:0007669"/>
    <property type="project" value="InterPro"/>
</dbReference>
<dbReference type="Gene3D" id="3.40.50.2300">
    <property type="match status" value="1"/>
</dbReference>
<name>A0A2P8D7G4_9BACT</name>
<gene>
    <name evidence="4" type="ORF">B0I18_102134</name>
</gene>
<dbReference type="PANTHER" id="PTHR37299:SF1">
    <property type="entry name" value="STAGE 0 SPORULATION PROTEIN A HOMOLOG"/>
    <property type="match status" value="1"/>
</dbReference>
<dbReference type="InterPro" id="IPR001789">
    <property type="entry name" value="Sig_transdc_resp-reg_receiver"/>
</dbReference>
<feature type="domain" description="Response regulatory" evidence="2">
    <location>
        <begin position="2"/>
        <end position="113"/>
    </location>
</feature>
<feature type="domain" description="HTH LytTR-type" evidence="3">
    <location>
        <begin position="135"/>
        <end position="202"/>
    </location>
</feature>
<accession>A0A2P8D7G4</accession>